<evidence type="ECO:0000313" key="2">
    <source>
        <dbReference type="EMBL" id="MCS2608057.1"/>
    </source>
</evidence>
<accession>A0ABT2E907</accession>
<dbReference type="Proteomes" id="UP001165542">
    <property type="component" value="Unassembled WGS sequence"/>
</dbReference>
<comment type="caution">
    <text evidence="2">The sequence shown here is derived from an EMBL/GenBank/DDBJ whole genome shotgun (WGS) entry which is preliminary data.</text>
</comment>
<feature type="domain" description="LarA-like N-terminal" evidence="1">
    <location>
        <begin position="26"/>
        <end position="161"/>
    </location>
</feature>
<name>A0ABT2E907_9GAMM</name>
<evidence type="ECO:0000313" key="3">
    <source>
        <dbReference type="Proteomes" id="UP001165542"/>
    </source>
</evidence>
<reference evidence="2" key="1">
    <citation type="submission" date="2021-11" db="EMBL/GenBank/DDBJ databases">
        <title>Halomonas sp., isolated from a coastal aquaculture zone in Dongshan Bay.</title>
        <authorList>
            <person name="Lin W."/>
        </authorList>
    </citation>
    <scope>NUCLEOTIDE SEQUENCE</scope>
    <source>
        <strain evidence="2">Yzlin-01</strain>
    </source>
</reference>
<dbReference type="RefSeq" id="WP_259034552.1">
    <property type="nucleotide sequence ID" value="NZ_JAJISC010000001.1"/>
</dbReference>
<evidence type="ECO:0000259" key="1">
    <source>
        <dbReference type="Pfam" id="PF09861"/>
    </source>
</evidence>
<organism evidence="2 3">
    <name type="scientific">Halomonas dongshanensis</name>
    <dbReference type="NCBI Taxonomy" id="2890835"/>
    <lineage>
        <taxon>Bacteria</taxon>
        <taxon>Pseudomonadati</taxon>
        <taxon>Pseudomonadota</taxon>
        <taxon>Gammaproteobacteria</taxon>
        <taxon>Oceanospirillales</taxon>
        <taxon>Halomonadaceae</taxon>
        <taxon>Halomonas</taxon>
    </lineage>
</organism>
<dbReference type="EMBL" id="JAJISC010000001">
    <property type="protein sequence ID" value="MCS2608057.1"/>
    <property type="molecule type" value="Genomic_DNA"/>
</dbReference>
<protein>
    <submittedName>
        <fullName evidence="2">Nickel-dependent lactate racemase</fullName>
    </submittedName>
</protein>
<gene>
    <name evidence="2" type="ORF">LLY24_01820</name>
</gene>
<sequence>MRPSYAKLVEDVALPSMALVRQHFDTEPATDPTAAVEEAFAQAKVVSERIEPGMSVALTVGSRGLASLPELVRAIVIELKARGAKPFIVPSMGSHGGATAEGQISVLAHLGITEESVDCEIRSSMETVEIGVLENGMSVQIDKLAFEADGIVLFNRIKPHSAFRSDNESGLIKMLSIGLGKQSGADNCHAWGFHYVGRFIVEMGRMKLEKCRVLFGVGTLENAYDELARVVILPPETMVEEERVYLGQAMRNMPRLPLGPLDAPLASGPLDVLVVDYVGKEFSGSGMDPNITGRPSSTAISGGPDVARIAVLDVTDKSEGNANGVARADVITERLFQRFDREKVYTNSLTSGVLIAASIPLAMPDDRTTLQAAVKTCGSHTPDAIGIMRIPNTLHLEYLYVSEALLPEVRKRPGIEVIHEPRPMRFDAEGQLLDHWPEHEH</sequence>
<dbReference type="InterPro" id="IPR018657">
    <property type="entry name" value="LarA-like_N"/>
</dbReference>
<dbReference type="Gene3D" id="3.40.50.11440">
    <property type="match status" value="1"/>
</dbReference>
<keyword evidence="3" id="KW-1185">Reference proteome</keyword>
<proteinExistence type="predicted"/>
<dbReference type="Pfam" id="PF09861">
    <property type="entry name" value="Lar_N"/>
    <property type="match status" value="1"/>
</dbReference>